<feature type="compositionally biased region" description="Low complexity" evidence="1">
    <location>
        <begin position="494"/>
        <end position="515"/>
    </location>
</feature>
<feature type="region of interest" description="Disordered" evidence="1">
    <location>
        <begin position="487"/>
        <end position="515"/>
    </location>
</feature>
<dbReference type="EMBL" id="JAIHNG010000179">
    <property type="protein sequence ID" value="KAI5948616.1"/>
    <property type="molecule type" value="Genomic_DNA"/>
</dbReference>
<feature type="region of interest" description="Disordered" evidence="1">
    <location>
        <begin position="68"/>
        <end position="104"/>
    </location>
</feature>
<keyword evidence="2" id="KW-0472">Membrane</keyword>
<sequence>MNVTSNGYYTTQYLNQHQRRPNKHIQSANEEEYRTPRTPYENLQSQSAPNPERSERALIMRNVRPKQYIHSDSSTSSQSSNKSSTIQSLQVEVDPEDQLEEEPTPAELKQIHEESIVITPVETQKDHRNKKGEHFLRGNKNDDYYLKQKQRYDEAEEVKPKMYTHKTFREVFSDKQEDMKRYNPIDCVFATSEDTVGPNKPIAKVSAFLKNIKVIKNDYNDYNYYDHRKRKRPDREIFVDDAGDDDDDDDDDDDYEDQGTEDESVVEKGCRLENNGAKSNKKKRTFKSVLKRKMNRAKKELGRDFDSHINGAYEHDVSSTDSLTSSTKEEIVNQNQNSTNGANNQASGDEFAITSIIASSYNYLWSWYEFYQNRSPHNQPQQSTSNDDKVIGITTKSVNDATSQKPKGKKRARFANGSKQLFTNWNQPANRTFRNGTKAKRGPRIIYPRGNDSSVSTAPSSEFIVEYDSSEEDSMTQELYYNPQTKQLEAEPPTSSQSMLTTSTTATTTKNRPSSPSLATVSNLLNLIKRIHIMQLIFTPIDFIADHFPQLQTVIIVLELVLFVWILYELSRLVDALCMMVRAFCSPMIAMGRFMNKIM</sequence>
<feature type="compositionally biased region" description="Acidic residues" evidence="1">
    <location>
        <begin position="239"/>
        <end position="264"/>
    </location>
</feature>
<feature type="compositionally biased region" description="Low complexity" evidence="1">
    <location>
        <begin position="71"/>
        <end position="88"/>
    </location>
</feature>
<keyword evidence="4" id="KW-1185">Reference proteome</keyword>
<feature type="region of interest" description="Disordered" evidence="1">
    <location>
        <begin position="235"/>
        <end position="286"/>
    </location>
</feature>
<reference evidence="3 4" key="1">
    <citation type="journal article" date="2022" name="DNA Res.">
        <title>Genome analysis of five recently described species of the CUG-Ser clade uncovers Candida theae as a new hybrid lineage with pathogenic potential in the Candida parapsilosis species complex.</title>
        <authorList>
            <person name="Mixao V."/>
            <person name="Del Olmo V."/>
            <person name="Hegedusova E."/>
            <person name="Saus E."/>
            <person name="Pryszcz L."/>
            <person name="Cillingova A."/>
            <person name="Nosek J."/>
            <person name="Gabaldon T."/>
        </authorList>
    </citation>
    <scope>NUCLEOTIDE SEQUENCE [LARGE SCALE GENOMIC DNA]</scope>
    <source>
        <strain evidence="3 4">CBS 12239</strain>
    </source>
</reference>
<feature type="region of interest" description="Disordered" evidence="1">
    <location>
        <begin position="1"/>
        <end position="53"/>
    </location>
</feature>
<feature type="compositionally biased region" description="Polar residues" evidence="1">
    <location>
        <begin position="1"/>
        <end position="16"/>
    </location>
</feature>
<evidence type="ECO:0000313" key="3">
    <source>
        <dbReference type="EMBL" id="KAI5948616.1"/>
    </source>
</evidence>
<dbReference type="AlphaFoldDB" id="A0AAD5B9P1"/>
<dbReference type="Proteomes" id="UP001204833">
    <property type="component" value="Unassembled WGS sequence"/>
</dbReference>
<dbReference type="RefSeq" id="XP_051606126.1">
    <property type="nucleotide sequence ID" value="XM_051754970.1"/>
</dbReference>
<dbReference type="GeneID" id="76153405"/>
<feature type="region of interest" description="Disordered" evidence="1">
    <location>
        <begin position="428"/>
        <end position="459"/>
    </location>
</feature>
<accession>A0AAD5B9P1</accession>
<evidence type="ECO:0000313" key="4">
    <source>
        <dbReference type="Proteomes" id="UP001204833"/>
    </source>
</evidence>
<feature type="transmembrane region" description="Helical" evidence="2">
    <location>
        <begin position="551"/>
        <end position="570"/>
    </location>
</feature>
<protein>
    <submittedName>
        <fullName evidence="3">Uncharacterized protein</fullName>
    </submittedName>
</protein>
<proteinExistence type="predicted"/>
<evidence type="ECO:0000256" key="2">
    <source>
        <dbReference type="SAM" id="Phobius"/>
    </source>
</evidence>
<organism evidence="3 4">
    <name type="scientific">Candida theae</name>
    <dbReference type="NCBI Taxonomy" id="1198502"/>
    <lineage>
        <taxon>Eukaryota</taxon>
        <taxon>Fungi</taxon>
        <taxon>Dikarya</taxon>
        <taxon>Ascomycota</taxon>
        <taxon>Saccharomycotina</taxon>
        <taxon>Pichiomycetes</taxon>
        <taxon>Debaryomycetaceae</taxon>
        <taxon>Candida/Lodderomyces clade</taxon>
        <taxon>Candida</taxon>
    </lineage>
</organism>
<gene>
    <name evidence="3" type="ORF">KGF57_005361</name>
</gene>
<keyword evidence="2" id="KW-1133">Transmembrane helix</keyword>
<comment type="caution">
    <text evidence="3">The sequence shown here is derived from an EMBL/GenBank/DDBJ whole genome shotgun (WGS) entry which is preliminary data.</text>
</comment>
<feature type="compositionally biased region" description="Acidic residues" evidence="1">
    <location>
        <begin position="93"/>
        <end position="104"/>
    </location>
</feature>
<name>A0AAD5B9P1_9ASCO</name>
<evidence type="ECO:0000256" key="1">
    <source>
        <dbReference type="SAM" id="MobiDB-lite"/>
    </source>
</evidence>
<keyword evidence="2" id="KW-0812">Transmembrane</keyword>